<keyword evidence="1" id="KW-1133">Transmembrane helix</keyword>
<protein>
    <submittedName>
        <fullName evidence="2">Uncharacterized protein</fullName>
    </submittedName>
</protein>
<proteinExistence type="predicted"/>
<feature type="transmembrane region" description="Helical" evidence="1">
    <location>
        <begin position="75"/>
        <end position="93"/>
    </location>
</feature>
<keyword evidence="3" id="KW-1185">Reference proteome</keyword>
<evidence type="ECO:0000313" key="3">
    <source>
        <dbReference type="Proteomes" id="UP000613974"/>
    </source>
</evidence>
<dbReference type="EMBL" id="BNEC01000003">
    <property type="protein sequence ID" value="GHI66539.1"/>
    <property type="molecule type" value="Genomic_DNA"/>
</dbReference>
<reference evidence="3" key="1">
    <citation type="submission" date="2023-07" db="EMBL/GenBank/DDBJ databases">
        <title>Whole genome shotgun sequence of Streptomyces nojiriensis NBRC 13794.</title>
        <authorList>
            <person name="Komaki H."/>
            <person name="Tamura T."/>
        </authorList>
    </citation>
    <scope>NUCLEOTIDE SEQUENCE [LARGE SCALE GENOMIC DNA]</scope>
    <source>
        <strain evidence="3">NBRC 13794</strain>
    </source>
</reference>
<keyword evidence="1" id="KW-0472">Membrane</keyword>
<accession>A0ABQ3SEJ0</accession>
<gene>
    <name evidence="2" type="ORF">Snoj_04570</name>
</gene>
<name>A0ABQ3SEJ0_9ACTN</name>
<evidence type="ECO:0000313" key="2">
    <source>
        <dbReference type="EMBL" id="GHI66539.1"/>
    </source>
</evidence>
<keyword evidence="1" id="KW-0812">Transmembrane</keyword>
<sequence>MSSHHAYADSDKCKCDREALAGDQRGDTAQEREPDMLVRVANPRRVAKKAAAHYRGAASVPLAGYIPFGGVHGQTLWALVVVIAILTAGDIAVTRRTAGTVRDE</sequence>
<evidence type="ECO:0000256" key="1">
    <source>
        <dbReference type="SAM" id="Phobius"/>
    </source>
</evidence>
<dbReference type="Proteomes" id="UP000613974">
    <property type="component" value="Unassembled WGS sequence"/>
</dbReference>
<comment type="caution">
    <text evidence="2">The sequence shown here is derived from an EMBL/GenBank/DDBJ whole genome shotgun (WGS) entry which is preliminary data.</text>
</comment>
<organism evidence="2 3">
    <name type="scientific">Streptomyces nojiriensis</name>
    <dbReference type="NCBI Taxonomy" id="66374"/>
    <lineage>
        <taxon>Bacteria</taxon>
        <taxon>Bacillati</taxon>
        <taxon>Actinomycetota</taxon>
        <taxon>Actinomycetes</taxon>
        <taxon>Kitasatosporales</taxon>
        <taxon>Streptomycetaceae</taxon>
        <taxon>Streptomyces</taxon>
    </lineage>
</organism>